<evidence type="ECO:0000313" key="3">
    <source>
        <dbReference type="EMBL" id="GID12887.1"/>
    </source>
</evidence>
<sequence>MRRRILAVLAALAAVLLPAVPAHAAPPGTFTDLGAKVTGLTIMQGVLGKDAAGNDALYAVPAGENAALNVVDARSHTLEKTVPLPGASGAWAITVASDGTVYVGSYSNAHLYAYHPASGAVDDLGQPVAGEQFLYGLTAGDDGVVYGGTYPHAHAFRYDPAAGYTDYGSLDPVQQYARSAAYDPVDKVLYVGLATPKARLFRIDVTTGAHTEVTPAGLTGNGFSDLNYANGILFGNVDSKLVTFDAATGTQLSIVDGDAGTTATTYGMTGRGVSPGRDGKVWFTAAGNVIASYDTATHTARKATVNGSPVVSGRGAGIGYGWGSDGLLYALAGNYSGGTFSFDPATGKLTSWTSPFAYVPAPLADVLAGPDGTVWLSAFLNGQTAAYDPATGVTTQSVRLGQVEDWAFDGDTLYAGIYPYGKVTAWQPGGTAKDLFSLEDSDQQNRPVAVVPHDGTLYVGTTPGYGVHGGALTTYDLGSGALSVHRNVVQDQTVAALAFDGGTLWGGSSIDGGQGTTPIAEEAVLFSWDPSTGQKTGTYTPVPGARSINALTVGPDGRLWGLADGTLFVFDPHTHAVKRTTRIFPGTTGAQDGALVWHPDGNLYGVTGGRLFRIDPHNAEATVLRDHGLLRLTLGADGTMYTLLAPDGYTNQTDLASYRPH</sequence>
<evidence type="ECO:0000313" key="4">
    <source>
        <dbReference type="Proteomes" id="UP000612808"/>
    </source>
</evidence>
<dbReference type="Gene3D" id="2.130.10.10">
    <property type="entry name" value="YVTN repeat-like/Quinoprotein amine dehydrogenase"/>
    <property type="match status" value="2"/>
</dbReference>
<dbReference type="Proteomes" id="UP000612808">
    <property type="component" value="Unassembled WGS sequence"/>
</dbReference>
<organism evidence="3 4">
    <name type="scientific">Actinocatenispora rupis</name>
    <dbReference type="NCBI Taxonomy" id="519421"/>
    <lineage>
        <taxon>Bacteria</taxon>
        <taxon>Bacillati</taxon>
        <taxon>Actinomycetota</taxon>
        <taxon>Actinomycetes</taxon>
        <taxon>Micromonosporales</taxon>
        <taxon>Micromonosporaceae</taxon>
        <taxon>Actinocatenispora</taxon>
    </lineage>
</organism>
<protein>
    <recommendedName>
        <fullName evidence="2">DUF6923 domain-containing protein</fullName>
    </recommendedName>
</protein>
<dbReference type="InterPro" id="IPR011047">
    <property type="entry name" value="Quinoprotein_ADH-like_sf"/>
</dbReference>
<dbReference type="EMBL" id="BOMB01000021">
    <property type="protein sequence ID" value="GID12887.1"/>
    <property type="molecule type" value="Genomic_DNA"/>
</dbReference>
<dbReference type="AlphaFoldDB" id="A0A8J3J6J9"/>
<evidence type="ECO:0000256" key="1">
    <source>
        <dbReference type="SAM" id="SignalP"/>
    </source>
</evidence>
<reference evidence="3" key="1">
    <citation type="submission" date="2021-01" db="EMBL/GenBank/DDBJ databases">
        <title>Whole genome shotgun sequence of Actinocatenispora rupis NBRC 107355.</title>
        <authorList>
            <person name="Komaki H."/>
            <person name="Tamura T."/>
        </authorList>
    </citation>
    <scope>NUCLEOTIDE SEQUENCE</scope>
    <source>
        <strain evidence="3">NBRC 107355</strain>
    </source>
</reference>
<dbReference type="InterPro" id="IPR015943">
    <property type="entry name" value="WD40/YVTN_repeat-like_dom_sf"/>
</dbReference>
<dbReference type="PANTHER" id="PTHR40274">
    <property type="entry name" value="VIRGINIAMYCIN B LYASE"/>
    <property type="match status" value="1"/>
</dbReference>
<accession>A0A8J3J6J9</accession>
<dbReference type="InterPro" id="IPR051344">
    <property type="entry name" value="Vgb"/>
</dbReference>
<keyword evidence="4" id="KW-1185">Reference proteome</keyword>
<dbReference type="InterPro" id="IPR054215">
    <property type="entry name" value="DUF6923"/>
</dbReference>
<feature type="signal peptide" evidence="1">
    <location>
        <begin position="1"/>
        <end position="24"/>
    </location>
</feature>
<feature type="domain" description="DUF6923" evidence="2">
    <location>
        <begin position="131"/>
        <end position="267"/>
    </location>
</feature>
<dbReference type="SUPFAM" id="SSF63825">
    <property type="entry name" value="YWTD domain"/>
    <property type="match status" value="1"/>
</dbReference>
<dbReference type="PANTHER" id="PTHR40274:SF3">
    <property type="entry name" value="VIRGINIAMYCIN B LYASE"/>
    <property type="match status" value="1"/>
</dbReference>
<keyword evidence="1" id="KW-0732">Signal</keyword>
<gene>
    <name evidence="3" type="ORF">Aru02nite_37760</name>
</gene>
<dbReference type="Pfam" id="PF21959">
    <property type="entry name" value="DUF6923"/>
    <property type="match status" value="1"/>
</dbReference>
<comment type="caution">
    <text evidence="3">The sequence shown here is derived from an EMBL/GenBank/DDBJ whole genome shotgun (WGS) entry which is preliminary data.</text>
</comment>
<name>A0A8J3J6J9_9ACTN</name>
<feature type="chain" id="PRO_5035260861" description="DUF6923 domain-containing protein" evidence="1">
    <location>
        <begin position="25"/>
        <end position="661"/>
    </location>
</feature>
<dbReference type="SUPFAM" id="SSF50998">
    <property type="entry name" value="Quinoprotein alcohol dehydrogenase-like"/>
    <property type="match status" value="1"/>
</dbReference>
<proteinExistence type="predicted"/>
<evidence type="ECO:0000259" key="2">
    <source>
        <dbReference type="Pfam" id="PF21959"/>
    </source>
</evidence>
<dbReference type="RefSeq" id="WP_203659355.1">
    <property type="nucleotide sequence ID" value="NZ_BAAAZM010000008.1"/>
</dbReference>